<comment type="caution">
    <text evidence="1">The sequence shown here is derived from an EMBL/GenBank/DDBJ whole genome shotgun (WGS) entry which is preliminary data.</text>
</comment>
<accession>A0ABW4ZPJ3</accession>
<dbReference type="Proteomes" id="UP001597387">
    <property type="component" value="Unassembled WGS sequence"/>
</dbReference>
<dbReference type="RefSeq" id="WP_255900406.1">
    <property type="nucleotide sequence ID" value="NZ_JAFMZO010000002.1"/>
</dbReference>
<evidence type="ECO:0000313" key="1">
    <source>
        <dbReference type="EMBL" id="MFD2163701.1"/>
    </source>
</evidence>
<organism evidence="1 2">
    <name type="scientific">Paradesertivirga mongoliensis</name>
    <dbReference type="NCBI Taxonomy" id="2100740"/>
    <lineage>
        <taxon>Bacteria</taxon>
        <taxon>Pseudomonadati</taxon>
        <taxon>Bacteroidota</taxon>
        <taxon>Sphingobacteriia</taxon>
        <taxon>Sphingobacteriales</taxon>
        <taxon>Sphingobacteriaceae</taxon>
        <taxon>Paradesertivirga</taxon>
    </lineage>
</organism>
<dbReference type="InterPro" id="IPR025048">
    <property type="entry name" value="DUF3987"/>
</dbReference>
<protein>
    <submittedName>
        <fullName evidence="1">DUF3987 domain-containing protein</fullName>
    </submittedName>
</protein>
<name>A0ABW4ZPJ3_9SPHI</name>
<sequence length="480" mass="54658">MGFHDWINTNRSTEVSTATTSDLRHELEKRDSQNNVFPLEIFHPNIKPFLNELHTKYDIPRSYIGLSMLITYSTAIGTAYAVSRNGSDRMTLCCWGCFNGISSSGKSLAMDMCMAPLNELQNDLDAEWDAETKGITDDARMRKFIKMIIYRDAYIPTLIRSIMPFNPKGVLKDSDEILEWINGLNSLGKKESTDEQFWISAWDGRKYSAIRSGNQKTNIPRVFTNVVGGIQPDLLYKLFKNDRGSSGFIFRLLFSSPEVFKIAQPEPGYDIPYELKQMHANHVKRMWTDLPVEDGYEEPKVCIMTKEATSLIDTWQRNKANEINQIRDTREMNVHSGILGKMKAYAYRFAGILAVSDFAFEAYKNTANVFVNEFGNLDRSNVFYPNELPITEKLMERAIMAAEYFFKSAVDIYEAVDNSITAPLEVMQMAALVKAGRSIQFIADALLDKRLTPKARKSAMNRKLKKAILDYPKVFGAVNN</sequence>
<keyword evidence="2" id="KW-1185">Reference proteome</keyword>
<evidence type="ECO:0000313" key="2">
    <source>
        <dbReference type="Proteomes" id="UP001597387"/>
    </source>
</evidence>
<gene>
    <name evidence="1" type="ORF">ACFSJU_14925</name>
</gene>
<reference evidence="2" key="1">
    <citation type="journal article" date="2019" name="Int. J. Syst. Evol. Microbiol.">
        <title>The Global Catalogue of Microorganisms (GCM) 10K type strain sequencing project: providing services to taxonomists for standard genome sequencing and annotation.</title>
        <authorList>
            <consortium name="The Broad Institute Genomics Platform"/>
            <consortium name="The Broad Institute Genome Sequencing Center for Infectious Disease"/>
            <person name="Wu L."/>
            <person name="Ma J."/>
        </authorList>
    </citation>
    <scope>NUCLEOTIDE SEQUENCE [LARGE SCALE GENOMIC DNA]</scope>
    <source>
        <strain evidence="2">KCTC 42217</strain>
    </source>
</reference>
<proteinExistence type="predicted"/>
<dbReference type="Pfam" id="PF13148">
    <property type="entry name" value="DUF3987"/>
    <property type="match status" value="2"/>
</dbReference>
<dbReference type="EMBL" id="JBHUHZ010000002">
    <property type="protein sequence ID" value="MFD2163701.1"/>
    <property type="molecule type" value="Genomic_DNA"/>
</dbReference>